<name>A0A6J5YX86_9ZZZZ</name>
<sequence length="81" mass="8963">MYRIPLPEKATLLIKVRLLGNEIVLRFCVPANAKWSMLASVEFAAKVTEVRLTLSQKAPYAIEVTLAGIVTLVIPLSWKAP</sequence>
<evidence type="ECO:0000313" key="1">
    <source>
        <dbReference type="EMBL" id="CAB4334941.1"/>
    </source>
</evidence>
<accession>A0A6J5YX86</accession>
<organism evidence="1">
    <name type="scientific">freshwater metagenome</name>
    <dbReference type="NCBI Taxonomy" id="449393"/>
    <lineage>
        <taxon>unclassified sequences</taxon>
        <taxon>metagenomes</taxon>
        <taxon>ecological metagenomes</taxon>
    </lineage>
</organism>
<dbReference type="EMBL" id="CAESAF010000034">
    <property type="protein sequence ID" value="CAB4334941.1"/>
    <property type="molecule type" value="Genomic_DNA"/>
</dbReference>
<reference evidence="1" key="1">
    <citation type="submission" date="2020-05" db="EMBL/GenBank/DDBJ databases">
        <authorList>
            <person name="Chiriac C."/>
            <person name="Salcher M."/>
            <person name="Ghai R."/>
            <person name="Kavagutti S V."/>
        </authorList>
    </citation>
    <scope>NUCLEOTIDE SEQUENCE</scope>
</reference>
<proteinExistence type="predicted"/>
<dbReference type="AlphaFoldDB" id="A0A6J5YX86"/>
<protein>
    <submittedName>
        <fullName evidence="1">Unannotated protein</fullName>
    </submittedName>
</protein>
<gene>
    <name evidence="1" type="ORF">UFOPK3574_00482</name>
</gene>